<sequence>MEYKIIRNFVSQEEQTNLIHWIINNKNSSWLFKDANMKGNRVTTRYSKDFSFPEVAYNIQKRIINQLKFKDFKLPKYHHGIVASCAGENDSVFEHTDPQWYP</sequence>
<evidence type="ECO:0000313" key="1">
    <source>
        <dbReference type="EMBL" id="SVE62004.1"/>
    </source>
</evidence>
<gene>
    <name evidence="1" type="ORF">METZ01_LOCUS514858</name>
</gene>
<protein>
    <submittedName>
        <fullName evidence="1">Uncharacterized protein</fullName>
    </submittedName>
</protein>
<organism evidence="1">
    <name type="scientific">marine metagenome</name>
    <dbReference type="NCBI Taxonomy" id="408172"/>
    <lineage>
        <taxon>unclassified sequences</taxon>
        <taxon>metagenomes</taxon>
        <taxon>ecological metagenomes</taxon>
    </lineage>
</organism>
<proteinExistence type="predicted"/>
<dbReference type="AlphaFoldDB" id="A0A383EZJ4"/>
<reference evidence="1" key="1">
    <citation type="submission" date="2018-05" db="EMBL/GenBank/DDBJ databases">
        <authorList>
            <person name="Lanie J.A."/>
            <person name="Ng W.-L."/>
            <person name="Kazmierczak K.M."/>
            <person name="Andrzejewski T.M."/>
            <person name="Davidsen T.M."/>
            <person name="Wayne K.J."/>
            <person name="Tettelin H."/>
            <person name="Glass J.I."/>
            <person name="Rusch D."/>
            <person name="Podicherti R."/>
            <person name="Tsui H.-C.T."/>
            <person name="Winkler M.E."/>
        </authorList>
    </citation>
    <scope>NUCLEOTIDE SEQUENCE</scope>
</reference>
<feature type="non-terminal residue" evidence="1">
    <location>
        <position position="102"/>
    </location>
</feature>
<name>A0A383EZJ4_9ZZZZ</name>
<dbReference type="EMBL" id="UINC01230046">
    <property type="protein sequence ID" value="SVE62004.1"/>
    <property type="molecule type" value="Genomic_DNA"/>
</dbReference>
<accession>A0A383EZJ4</accession>